<protein>
    <submittedName>
        <fullName evidence="2">Uncharacterized protein</fullName>
    </submittedName>
</protein>
<accession>A0A194PNR7</accession>
<sequence length="151" mass="16766">MSASAQLPMAAALPPKKRAILQYVRDYVRAKSIDKGVTYVDHGTWCGRRARWRWGGGAGERGCCAPVEARAQIESSTRDRARICKYRHIYKRKGSPERRANAALRGNQSGEIPSASDRKMSNELRVHHSVRVSGTRRGRHSTAALLSPQLG</sequence>
<keyword evidence="3" id="KW-1185">Reference proteome</keyword>
<organism evidence="2 3">
    <name type="scientific">Papilio xuthus</name>
    <name type="common">Asian swallowtail butterfly</name>
    <dbReference type="NCBI Taxonomy" id="66420"/>
    <lineage>
        <taxon>Eukaryota</taxon>
        <taxon>Metazoa</taxon>
        <taxon>Ecdysozoa</taxon>
        <taxon>Arthropoda</taxon>
        <taxon>Hexapoda</taxon>
        <taxon>Insecta</taxon>
        <taxon>Pterygota</taxon>
        <taxon>Neoptera</taxon>
        <taxon>Endopterygota</taxon>
        <taxon>Lepidoptera</taxon>
        <taxon>Glossata</taxon>
        <taxon>Ditrysia</taxon>
        <taxon>Papilionoidea</taxon>
        <taxon>Papilionidae</taxon>
        <taxon>Papilioninae</taxon>
        <taxon>Papilio</taxon>
    </lineage>
</organism>
<name>A0A194PNR7_PAPXU</name>
<feature type="region of interest" description="Disordered" evidence="1">
    <location>
        <begin position="95"/>
        <end position="122"/>
    </location>
</feature>
<dbReference type="AlphaFoldDB" id="A0A194PNR7"/>
<dbReference type="Proteomes" id="UP000053268">
    <property type="component" value="Unassembled WGS sequence"/>
</dbReference>
<dbReference type="EMBL" id="KQ459603">
    <property type="protein sequence ID" value="KPI92770.1"/>
    <property type="molecule type" value="Genomic_DNA"/>
</dbReference>
<evidence type="ECO:0000313" key="2">
    <source>
        <dbReference type="EMBL" id="KPI92770.1"/>
    </source>
</evidence>
<evidence type="ECO:0000256" key="1">
    <source>
        <dbReference type="SAM" id="MobiDB-lite"/>
    </source>
</evidence>
<gene>
    <name evidence="2" type="ORF">RR46_13991</name>
</gene>
<evidence type="ECO:0000313" key="3">
    <source>
        <dbReference type="Proteomes" id="UP000053268"/>
    </source>
</evidence>
<reference evidence="2 3" key="1">
    <citation type="journal article" date="2015" name="Nat. Commun.">
        <title>Outbred genome sequencing and CRISPR/Cas9 gene editing in butterflies.</title>
        <authorList>
            <person name="Li X."/>
            <person name="Fan D."/>
            <person name="Zhang W."/>
            <person name="Liu G."/>
            <person name="Zhang L."/>
            <person name="Zhao L."/>
            <person name="Fang X."/>
            <person name="Chen L."/>
            <person name="Dong Y."/>
            <person name="Chen Y."/>
            <person name="Ding Y."/>
            <person name="Zhao R."/>
            <person name="Feng M."/>
            <person name="Zhu Y."/>
            <person name="Feng Y."/>
            <person name="Jiang X."/>
            <person name="Zhu D."/>
            <person name="Xiang H."/>
            <person name="Feng X."/>
            <person name="Li S."/>
            <person name="Wang J."/>
            <person name="Zhang G."/>
            <person name="Kronforst M.R."/>
            <person name="Wang W."/>
        </authorList>
    </citation>
    <scope>NUCLEOTIDE SEQUENCE [LARGE SCALE GENOMIC DNA]</scope>
    <source>
        <strain evidence="2">Ya'a_city_454_Px</strain>
        <tissue evidence="2">Whole body</tissue>
    </source>
</reference>
<feature type="region of interest" description="Disordered" evidence="1">
    <location>
        <begin position="132"/>
        <end position="151"/>
    </location>
</feature>
<proteinExistence type="predicted"/>